<dbReference type="SUPFAM" id="SSF56436">
    <property type="entry name" value="C-type lectin-like"/>
    <property type="match status" value="1"/>
</dbReference>
<dbReference type="Proteomes" id="UP000271974">
    <property type="component" value="Unassembled WGS sequence"/>
</dbReference>
<reference evidence="2 3" key="1">
    <citation type="submission" date="2019-01" db="EMBL/GenBank/DDBJ databases">
        <title>A draft genome assembly of the solar-powered sea slug Elysia chlorotica.</title>
        <authorList>
            <person name="Cai H."/>
            <person name="Li Q."/>
            <person name="Fang X."/>
            <person name="Li J."/>
            <person name="Curtis N.E."/>
            <person name="Altenburger A."/>
            <person name="Shibata T."/>
            <person name="Feng M."/>
            <person name="Maeda T."/>
            <person name="Schwartz J.A."/>
            <person name="Shigenobu S."/>
            <person name="Lundholm N."/>
            <person name="Nishiyama T."/>
            <person name="Yang H."/>
            <person name="Hasebe M."/>
            <person name="Li S."/>
            <person name="Pierce S.K."/>
            <person name="Wang J."/>
        </authorList>
    </citation>
    <scope>NUCLEOTIDE SEQUENCE [LARGE SCALE GENOMIC DNA]</scope>
    <source>
        <strain evidence="2">EC2010</strain>
        <tissue evidence="2">Whole organism of an adult</tissue>
    </source>
</reference>
<dbReference type="EMBL" id="RQTK01000419">
    <property type="protein sequence ID" value="RUS79950.1"/>
    <property type="molecule type" value="Genomic_DNA"/>
</dbReference>
<dbReference type="PROSITE" id="PS50041">
    <property type="entry name" value="C_TYPE_LECTIN_2"/>
    <property type="match status" value="1"/>
</dbReference>
<dbReference type="InterPro" id="IPR016186">
    <property type="entry name" value="C-type_lectin-like/link_sf"/>
</dbReference>
<evidence type="ECO:0000313" key="2">
    <source>
        <dbReference type="EMBL" id="RUS79950.1"/>
    </source>
</evidence>
<evidence type="ECO:0000313" key="3">
    <source>
        <dbReference type="Proteomes" id="UP000271974"/>
    </source>
</evidence>
<name>A0A433TEH5_ELYCH</name>
<evidence type="ECO:0000259" key="1">
    <source>
        <dbReference type="PROSITE" id="PS50041"/>
    </source>
</evidence>
<dbReference type="Pfam" id="PF00059">
    <property type="entry name" value="Lectin_C"/>
    <property type="match status" value="1"/>
</dbReference>
<dbReference type="CDD" id="cd00037">
    <property type="entry name" value="CLECT"/>
    <property type="match status" value="1"/>
</dbReference>
<dbReference type="InterPro" id="IPR016187">
    <property type="entry name" value="CTDL_fold"/>
</dbReference>
<gene>
    <name evidence="2" type="ORF">EGW08_012294</name>
</gene>
<sequence>MMTRQAALLQCQNMGFDGLARVSSPEEFNDVVRATKNIRSVSNLWVGLSYHANTNTDIKVYWNGMGPVAADLPWRSEDTVPSSWNTCVVIDQDGFLDGQACESTSYALCEMFSSTSREARGVYYNSAKPANVSSTAISYRARSLLECVTRCSDDDKCRVAWFDSSLLTCTPLRHEEYTGLEDCPDARTFVREVYRHGFNNTA</sequence>
<feature type="domain" description="C-type lectin" evidence="1">
    <location>
        <begin position="1"/>
        <end position="110"/>
    </location>
</feature>
<accession>A0A433TEH5</accession>
<comment type="caution">
    <text evidence="2">The sequence shown here is derived from an EMBL/GenBank/DDBJ whole genome shotgun (WGS) entry which is preliminary data.</text>
</comment>
<proteinExistence type="predicted"/>
<dbReference type="OrthoDB" id="6062171at2759"/>
<organism evidence="2 3">
    <name type="scientific">Elysia chlorotica</name>
    <name type="common">Eastern emerald elysia</name>
    <name type="synonym">Sea slug</name>
    <dbReference type="NCBI Taxonomy" id="188477"/>
    <lineage>
        <taxon>Eukaryota</taxon>
        <taxon>Metazoa</taxon>
        <taxon>Spiralia</taxon>
        <taxon>Lophotrochozoa</taxon>
        <taxon>Mollusca</taxon>
        <taxon>Gastropoda</taxon>
        <taxon>Heterobranchia</taxon>
        <taxon>Euthyneura</taxon>
        <taxon>Panpulmonata</taxon>
        <taxon>Sacoglossa</taxon>
        <taxon>Placobranchoidea</taxon>
        <taxon>Plakobranchidae</taxon>
        <taxon>Elysia</taxon>
    </lineage>
</organism>
<dbReference type="Gene3D" id="3.10.100.10">
    <property type="entry name" value="Mannose-Binding Protein A, subunit A"/>
    <property type="match status" value="1"/>
</dbReference>
<keyword evidence="3" id="KW-1185">Reference proteome</keyword>
<protein>
    <recommendedName>
        <fullName evidence="1">C-type lectin domain-containing protein</fullName>
    </recommendedName>
</protein>
<dbReference type="InterPro" id="IPR001304">
    <property type="entry name" value="C-type_lectin-like"/>
</dbReference>
<dbReference type="AlphaFoldDB" id="A0A433TEH5"/>